<dbReference type="PROSITE" id="PS51819">
    <property type="entry name" value="VOC"/>
    <property type="match status" value="1"/>
</dbReference>
<organism evidence="2 3">
    <name type="scientific">Actinomadura rudentiformis</name>
    <dbReference type="NCBI Taxonomy" id="359158"/>
    <lineage>
        <taxon>Bacteria</taxon>
        <taxon>Bacillati</taxon>
        <taxon>Actinomycetota</taxon>
        <taxon>Actinomycetes</taxon>
        <taxon>Streptosporangiales</taxon>
        <taxon>Thermomonosporaceae</taxon>
        <taxon>Actinomadura</taxon>
    </lineage>
</organism>
<keyword evidence="3" id="KW-1185">Reference proteome</keyword>
<dbReference type="EMBL" id="WBMT01000006">
    <property type="protein sequence ID" value="KAB2349111.1"/>
    <property type="molecule type" value="Genomic_DNA"/>
</dbReference>
<gene>
    <name evidence="2" type="ORF">F8566_15415</name>
</gene>
<dbReference type="InterPro" id="IPR004360">
    <property type="entry name" value="Glyas_Fos-R_dOase_dom"/>
</dbReference>
<proteinExistence type="predicted"/>
<comment type="caution">
    <text evidence="2">The sequence shown here is derived from an EMBL/GenBank/DDBJ whole genome shotgun (WGS) entry which is preliminary data.</text>
</comment>
<dbReference type="Pfam" id="PF00903">
    <property type="entry name" value="Glyoxalase"/>
    <property type="match status" value="1"/>
</dbReference>
<evidence type="ECO:0000259" key="1">
    <source>
        <dbReference type="PROSITE" id="PS51819"/>
    </source>
</evidence>
<dbReference type="InterPro" id="IPR029068">
    <property type="entry name" value="Glyas_Bleomycin-R_OHBP_Dase"/>
</dbReference>
<dbReference type="OrthoDB" id="9799428at2"/>
<dbReference type="SUPFAM" id="SSF54593">
    <property type="entry name" value="Glyoxalase/Bleomycin resistance protein/Dihydroxybiphenyl dioxygenase"/>
    <property type="match status" value="1"/>
</dbReference>
<accession>A0A6H9YNQ8</accession>
<dbReference type="Gene3D" id="3.10.180.10">
    <property type="entry name" value="2,3-Dihydroxybiphenyl 1,2-Dioxygenase, domain 1"/>
    <property type="match status" value="1"/>
</dbReference>
<feature type="domain" description="VOC" evidence="1">
    <location>
        <begin position="5"/>
        <end position="113"/>
    </location>
</feature>
<sequence>MTTLKPGSILLGTTRPAELRDWYRKALAPEHEGDGPIDLGGFLLVIEERDDVDAKNNEPGRMILNFHVDDFDAVEAQLRAAGVEWIVPVADRPSGRFGTFEDPDGNYLQIIRFKQDS</sequence>
<dbReference type="AlphaFoldDB" id="A0A6H9YNQ8"/>
<protein>
    <submittedName>
        <fullName evidence="2">VOC family protein</fullName>
    </submittedName>
</protein>
<evidence type="ECO:0000313" key="2">
    <source>
        <dbReference type="EMBL" id="KAB2349111.1"/>
    </source>
</evidence>
<name>A0A6H9YNQ8_9ACTN</name>
<dbReference type="Proteomes" id="UP000468735">
    <property type="component" value="Unassembled WGS sequence"/>
</dbReference>
<dbReference type="InterPro" id="IPR037523">
    <property type="entry name" value="VOC_core"/>
</dbReference>
<dbReference type="RefSeq" id="WP_151560884.1">
    <property type="nucleotide sequence ID" value="NZ_WBMT01000006.1"/>
</dbReference>
<evidence type="ECO:0000313" key="3">
    <source>
        <dbReference type="Proteomes" id="UP000468735"/>
    </source>
</evidence>
<reference evidence="2 3" key="1">
    <citation type="submission" date="2019-09" db="EMBL/GenBank/DDBJ databases">
        <title>Actinomadura physcomitrii sp. nov., a novel actinomycete isolated from moss [Physcomitrium sphaericum (Ludw) Fuernr].</title>
        <authorList>
            <person name="Zhuang X."/>
            <person name="Liu C."/>
        </authorList>
    </citation>
    <scope>NUCLEOTIDE SEQUENCE [LARGE SCALE GENOMIC DNA]</scope>
    <source>
        <strain evidence="2 3">HMC1</strain>
    </source>
</reference>